<feature type="transmembrane region" description="Helical" evidence="6">
    <location>
        <begin position="119"/>
        <end position="137"/>
    </location>
</feature>
<dbReference type="RefSeq" id="WP_182668203.1">
    <property type="nucleotide sequence ID" value="NZ_JACHTE010000002.1"/>
</dbReference>
<accession>A0A7W3U1W1</accession>
<feature type="transmembrane region" description="Helical" evidence="6">
    <location>
        <begin position="367"/>
        <end position="386"/>
    </location>
</feature>
<evidence type="ECO:0000256" key="4">
    <source>
        <dbReference type="ARBA" id="ARBA00022989"/>
    </source>
</evidence>
<evidence type="ECO:0000256" key="5">
    <source>
        <dbReference type="ARBA" id="ARBA00023136"/>
    </source>
</evidence>
<feature type="transmembrane region" description="Helical" evidence="6">
    <location>
        <begin position="177"/>
        <end position="197"/>
    </location>
</feature>
<organism evidence="7 8">
    <name type="scientific">Marilutibacter penaei</name>
    <dbReference type="NCBI Taxonomy" id="2759900"/>
    <lineage>
        <taxon>Bacteria</taxon>
        <taxon>Pseudomonadati</taxon>
        <taxon>Pseudomonadota</taxon>
        <taxon>Gammaproteobacteria</taxon>
        <taxon>Lysobacterales</taxon>
        <taxon>Lysobacteraceae</taxon>
        <taxon>Marilutibacter</taxon>
    </lineage>
</organism>
<feature type="transmembrane region" description="Helical" evidence="6">
    <location>
        <begin position="450"/>
        <end position="473"/>
    </location>
</feature>
<dbReference type="AlphaFoldDB" id="A0A7W3U1W1"/>
<keyword evidence="8" id="KW-1185">Reference proteome</keyword>
<feature type="transmembrane region" description="Helical" evidence="6">
    <location>
        <begin position="425"/>
        <end position="444"/>
    </location>
</feature>
<evidence type="ECO:0000256" key="3">
    <source>
        <dbReference type="ARBA" id="ARBA00022692"/>
    </source>
</evidence>
<feature type="transmembrane region" description="Helical" evidence="6">
    <location>
        <begin position="45"/>
        <end position="63"/>
    </location>
</feature>
<dbReference type="PANTHER" id="PTHR30250">
    <property type="entry name" value="PST FAMILY PREDICTED COLANIC ACID TRANSPORTER"/>
    <property type="match status" value="1"/>
</dbReference>
<evidence type="ECO:0000256" key="1">
    <source>
        <dbReference type="ARBA" id="ARBA00004651"/>
    </source>
</evidence>
<feature type="transmembrane region" description="Helical" evidence="6">
    <location>
        <begin position="337"/>
        <end position="360"/>
    </location>
</feature>
<feature type="transmembrane region" description="Helical" evidence="6">
    <location>
        <begin position="12"/>
        <end position="33"/>
    </location>
</feature>
<evidence type="ECO:0000256" key="6">
    <source>
        <dbReference type="SAM" id="Phobius"/>
    </source>
</evidence>
<dbReference type="Pfam" id="PF01943">
    <property type="entry name" value="Polysacc_synt"/>
    <property type="match status" value="1"/>
</dbReference>
<feature type="transmembrane region" description="Helical" evidence="6">
    <location>
        <begin position="304"/>
        <end position="325"/>
    </location>
</feature>
<dbReference type="Proteomes" id="UP000552587">
    <property type="component" value="Unassembled WGS sequence"/>
</dbReference>
<dbReference type="EMBL" id="JACHTE010000002">
    <property type="protein sequence ID" value="MBB1087402.1"/>
    <property type="molecule type" value="Genomic_DNA"/>
</dbReference>
<keyword evidence="5 6" id="KW-0472">Membrane</keyword>
<sequence>MNGDAKGVATHYRRYATGNALTLLAGLVSFPLLTRLLDNTQYGMFGYYGAWILMAVAVGKFGAQHAILRFYPHDRDPQRLRAFATNLFYAPLGLAFVLWVVVVAGMLLVDAVSGQRQSAMFWLVVAMAPLAIFASLVDTVQKVTERSRLVMYLRIGGRWLELLLMLGAVLLVQASAVAAYSGKLATCILLAVAYVVWMRRHLQFSRQALDLSETRAALMFGMPMALSEVISVTLVSLDRWMIKDITGDFALVGVYSIGSSLAMQVSLFMNASVFEAFLPTANRIYSLEGDAALRELKARVLMPMTYAAVGIAVLLGSFGSDLILVASGADKVASGPVFALLAVVCVLQPVLLLAGYGLLLEKRSSTVLLLVFASLLVNGVLNWLWIPRFGVMGAAWATVFSSMALGIAHCAVVKRSLLKLPDLRTVGTALLAATAVVLFDRWLIQRGVPAGWIRFLFGGGAAGLIYLACVLCVDARLRVLVKGAAKSAFGFNSSSRAQA</sequence>
<feature type="transmembrane region" description="Helical" evidence="6">
    <location>
        <begin position="392"/>
        <end position="413"/>
    </location>
</feature>
<evidence type="ECO:0000313" key="8">
    <source>
        <dbReference type="Proteomes" id="UP000552587"/>
    </source>
</evidence>
<keyword evidence="3 6" id="KW-0812">Transmembrane</keyword>
<name>A0A7W3U1W1_9GAMM</name>
<feature type="transmembrane region" description="Helical" evidence="6">
    <location>
        <begin position="249"/>
        <end position="269"/>
    </location>
</feature>
<proteinExistence type="predicted"/>
<feature type="transmembrane region" description="Helical" evidence="6">
    <location>
        <begin position="149"/>
        <end position="171"/>
    </location>
</feature>
<protein>
    <submittedName>
        <fullName evidence="7">Oligosaccharide flippase family protein</fullName>
    </submittedName>
</protein>
<dbReference type="GO" id="GO:0005886">
    <property type="term" value="C:plasma membrane"/>
    <property type="evidence" value="ECO:0007669"/>
    <property type="project" value="UniProtKB-SubCell"/>
</dbReference>
<dbReference type="InterPro" id="IPR050833">
    <property type="entry name" value="Poly_Biosynth_Transport"/>
</dbReference>
<comment type="subcellular location">
    <subcellularLocation>
        <location evidence="1">Cell membrane</location>
        <topology evidence="1">Multi-pass membrane protein</topology>
    </subcellularLocation>
</comment>
<dbReference type="PANTHER" id="PTHR30250:SF11">
    <property type="entry name" value="O-ANTIGEN TRANSPORTER-RELATED"/>
    <property type="match status" value="1"/>
</dbReference>
<feature type="transmembrane region" description="Helical" evidence="6">
    <location>
        <begin position="217"/>
        <end position="237"/>
    </location>
</feature>
<dbReference type="InterPro" id="IPR002797">
    <property type="entry name" value="Polysacc_synth"/>
</dbReference>
<comment type="caution">
    <text evidence="7">The sequence shown here is derived from an EMBL/GenBank/DDBJ whole genome shotgun (WGS) entry which is preliminary data.</text>
</comment>
<keyword evidence="2" id="KW-1003">Cell membrane</keyword>
<evidence type="ECO:0000256" key="2">
    <source>
        <dbReference type="ARBA" id="ARBA00022475"/>
    </source>
</evidence>
<keyword evidence="4 6" id="KW-1133">Transmembrane helix</keyword>
<gene>
    <name evidence="7" type="ORF">H4F99_02740</name>
</gene>
<reference evidence="7 8" key="1">
    <citation type="submission" date="2020-07" db="EMBL/GenBank/DDBJ databases">
        <authorList>
            <person name="Xu S."/>
            <person name="Li A."/>
        </authorList>
    </citation>
    <scope>NUCLEOTIDE SEQUENCE [LARGE SCALE GENOMIC DNA]</scope>
    <source>
        <strain evidence="7 8">SG-8</strain>
    </source>
</reference>
<evidence type="ECO:0000313" key="7">
    <source>
        <dbReference type="EMBL" id="MBB1087402.1"/>
    </source>
</evidence>
<feature type="transmembrane region" description="Helical" evidence="6">
    <location>
        <begin position="83"/>
        <end position="107"/>
    </location>
</feature>